<dbReference type="SMART" id="SM00028">
    <property type="entry name" value="TPR"/>
    <property type="match status" value="5"/>
</dbReference>
<dbReference type="SUPFAM" id="SSF52540">
    <property type="entry name" value="P-loop containing nucleoside triphosphate hydrolases"/>
    <property type="match status" value="1"/>
</dbReference>
<dbReference type="RefSeq" id="WP_346121158.1">
    <property type="nucleotide sequence ID" value="NZ_BAAAXC010000012.1"/>
</dbReference>
<dbReference type="InterPro" id="IPR019734">
    <property type="entry name" value="TPR_rpt"/>
</dbReference>
<dbReference type="InterPro" id="IPR011990">
    <property type="entry name" value="TPR-like_helical_dom_sf"/>
</dbReference>
<name>A0ABV5Q6K9_9ACTN</name>
<dbReference type="Gene3D" id="3.40.50.300">
    <property type="entry name" value="P-loop containing nucleotide triphosphate hydrolases"/>
    <property type="match status" value="1"/>
</dbReference>
<gene>
    <name evidence="1" type="ORF">ACFFRN_28755</name>
</gene>
<dbReference type="EMBL" id="JBHMCE010000009">
    <property type="protein sequence ID" value="MFB9530603.1"/>
    <property type="molecule type" value="Genomic_DNA"/>
</dbReference>
<sequence length="1037" mass="110907">MTTPYGDGVVQNVSVNAGVAYGVIGADLHVFGDGSPLYLLENWRGPVPVDSGTLRDQPSRMLNARHAVVEFTGREAEMAQLRGWRDSTPRLGVRWLHGPGGQGKSRLAAQVAEESLAQGWKVISAVHGPGTVLPADRREDLRLTGAAGLLVIVDYADQWPLTHLTWLFSNALLYQVGVPTRILLVARTLDAWPGVRATLADRLASTSAQALSALDAVTAERQDMFLAARDSFARHYDLADPEAIAAPSGLDGQDLGLTLGVHMAALVAVDAYATGVRRPPPADMAALAAYLLDREHLHWARLHSEETHRIDPAGRTFTTTPAAMNYAVFIASLTGAVAHDAGRSLLGGAPVDLDEDRTLADHAVCYPPLHPAATSVLEPLYPDRLAEDFLALTITGHPVDYPAQPWAAPTAAAVLRRPAVDHTQAWTPRAVTFLASAAGRWAHVGPRCLFPLLRDDPQLAYDAGSAALVALATAVDVDSDLLESLADLLPDDQHVDLDVGAAAVAQRVITGRLATTDDLEERADLLAELGKRLSYAGRSEDALEPTRAALTIRRQLAADGSYGHQSDVAASLNVLGILQSALGLHEEALATTLEAMEIHRELAEPSYMIAMGAVHLPALATTLHNAARLCELLGDPYQALRHAQESVSIDAQLAREHPAHLSEFAESLAMVGAILSNLGRESEALFAEEQAAQILTALADVDPAAHLPELADVLNNMGITLSKLGRPADAVTPMIRAVELERRLAKANPDAYLPGLAQALNNLSTRYAELGDFLEALPVAEESVGIYTRLAAANPVAHAEGLARALHNLSSGQMTKGMLCREPELLRVGIETEQRALRLQRDLAASNPAAHIKDLAGYLMAFGFKLSKAERHLEGLAPTEEAVMIFRRLAGDDPVAHRPSLALGLTGFATVRASGGVDLDRAHAAFQEAFDIYRELEETTPGVHLANLASALLNFVTTRATSGATPDAALEAVEEAVSIYEHILEAMPDNRLQALGLWGTYHLWAELLDEVGRGEEAADLRGQLAEHQREAERGVGA</sequence>
<protein>
    <submittedName>
        <fullName evidence="1">Tetratricopeptide repeat protein</fullName>
    </submittedName>
</protein>
<dbReference type="Proteomes" id="UP001589646">
    <property type="component" value="Unassembled WGS sequence"/>
</dbReference>
<dbReference type="PANTHER" id="PTHR19959">
    <property type="entry name" value="KINESIN LIGHT CHAIN"/>
    <property type="match status" value="1"/>
</dbReference>
<dbReference type="SUPFAM" id="SSF48452">
    <property type="entry name" value="TPR-like"/>
    <property type="match status" value="2"/>
</dbReference>
<evidence type="ECO:0000313" key="2">
    <source>
        <dbReference type="Proteomes" id="UP001589646"/>
    </source>
</evidence>
<dbReference type="InterPro" id="IPR027417">
    <property type="entry name" value="P-loop_NTPase"/>
</dbReference>
<comment type="caution">
    <text evidence="1">The sequence shown here is derived from an EMBL/GenBank/DDBJ whole genome shotgun (WGS) entry which is preliminary data.</text>
</comment>
<dbReference type="Pfam" id="PF13374">
    <property type="entry name" value="TPR_10"/>
    <property type="match status" value="2"/>
</dbReference>
<dbReference type="Gene3D" id="1.25.40.10">
    <property type="entry name" value="Tetratricopeptide repeat domain"/>
    <property type="match status" value="4"/>
</dbReference>
<proteinExistence type="predicted"/>
<accession>A0ABV5Q6K9</accession>
<organism evidence="1 2">
    <name type="scientific">Nonomuraea roseola</name>
    <dbReference type="NCBI Taxonomy" id="46179"/>
    <lineage>
        <taxon>Bacteria</taxon>
        <taxon>Bacillati</taxon>
        <taxon>Actinomycetota</taxon>
        <taxon>Actinomycetes</taxon>
        <taxon>Streptosporangiales</taxon>
        <taxon>Streptosporangiaceae</taxon>
        <taxon>Nonomuraea</taxon>
    </lineage>
</organism>
<evidence type="ECO:0000313" key="1">
    <source>
        <dbReference type="EMBL" id="MFB9530603.1"/>
    </source>
</evidence>
<reference evidence="1 2" key="1">
    <citation type="submission" date="2024-09" db="EMBL/GenBank/DDBJ databases">
        <authorList>
            <person name="Sun Q."/>
            <person name="Mori K."/>
        </authorList>
    </citation>
    <scope>NUCLEOTIDE SEQUENCE [LARGE SCALE GENOMIC DNA]</scope>
    <source>
        <strain evidence="1 2">JCM 3323</strain>
    </source>
</reference>
<dbReference type="PANTHER" id="PTHR19959:SF119">
    <property type="entry name" value="FUNGAL LIPASE-LIKE DOMAIN-CONTAINING PROTEIN"/>
    <property type="match status" value="1"/>
</dbReference>
<keyword evidence="2" id="KW-1185">Reference proteome</keyword>